<feature type="compositionally biased region" description="Low complexity" evidence="1">
    <location>
        <begin position="226"/>
        <end position="241"/>
    </location>
</feature>
<feature type="region of interest" description="Disordered" evidence="1">
    <location>
        <begin position="268"/>
        <end position="458"/>
    </location>
</feature>
<dbReference type="AlphaFoldDB" id="A0A507R415"/>
<feature type="compositionally biased region" description="Basic and acidic residues" evidence="1">
    <location>
        <begin position="326"/>
        <end position="335"/>
    </location>
</feature>
<name>A0A507R415_MONPU</name>
<feature type="compositionally biased region" description="Acidic residues" evidence="1">
    <location>
        <begin position="36"/>
        <end position="55"/>
    </location>
</feature>
<feature type="compositionally biased region" description="Low complexity" evidence="1">
    <location>
        <begin position="303"/>
        <end position="323"/>
    </location>
</feature>
<feature type="region of interest" description="Disordered" evidence="1">
    <location>
        <begin position="11"/>
        <end position="96"/>
    </location>
</feature>
<accession>A0A507R415</accession>
<evidence type="ECO:0000313" key="2">
    <source>
        <dbReference type="EMBL" id="TQB76538.1"/>
    </source>
</evidence>
<evidence type="ECO:0000256" key="1">
    <source>
        <dbReference type="SAM" id="MobiDB-lite"/>
    </source>
</evidence>
<comment type="caution">
    <text evidence="2">The sequence shown here is derived from an EMBL/GenBank/DDBJ whole genome shotgun (WGS) entry which is preliminary data.</text>
</comment>
<keyword evidence="3" id="KW-1185">Reference proteome</keyword>
<evidence type="ECO:0000313" key="3">
    <source>
        <dbReference type="Proteomes" id="UP000319663"/>
    </source>
</evidence>
<proteinExistence type="predicted"/>
<gene>
    <name evidence="2" type="ORF">MPDQ_007459</name>
</gene>
<protein>
    <submittedName>
        <fullName evidence="2">Uncharacterized protein</fullName>
    </submittedName>
</protein>
<feature type="compositionally biased region" description="Basic and acidic residues" evidence="1">
    <location>
        <begin position="15"/>
        <end position="26"/>
    </location>
</feature>
<feature type="compositionally biased region" description="Low complexity" evidence="1">
    <location>
        <begin position="279"/>
        <end position="289"/>
    </location>
</feature>
<sequence length="481" mass="53114">MEASTALIRCASRLGQREVHIGKDTDLNCPSCQHEQEEEREEEKKEEEEEEEEDQSSQLATQWLDSDSDSSSESDLEEEEEDTMLDGIDSQPESMRTIRIKRSIDTAFAGDIDMDMDMNMDFVESPLSYNHKRAGMIESPSGSPSLRLDSHELLDQDGRVSPCFRQWIKRSVPNLSTWVDCDAAQVSTAECVTYTKPPARPSLISIQRGEGRRESARIRLSRPRGIRISSSPEPVEASPSSTDEEQLIPPLTTEQLEQVIETSTMLSVPSMIPLPPSPQSKSPLSRSVSFSGRQSPAPSQAESTLSSTLRFFSSRPSSLLSPSVEGSDKDKDKASPQRRILHLQPRKANSQSSSDRPVIRSLLPRYFSTPVFSNRSGASPGSGSGSPGSLRSMRSTSSLHFHLSTRIARSDGKEKEPPASRPQSADDTRAETASEGDDTSSESTSKEYNFRGDNKLMPPTAKWLVDSVFRRSNKGHVTASS</sequence>
<feature type="compositionally biased region" description="Basic and acidic residues" evidence="1">
    <location>
        <begin position="444"/>
        <end position="454"/>
    </location>
</feature>
<reference evidence="2 3" key="1">
    <citation type="submission" date="2019-06" db="EMBL/GenBank/DDBJ databases">
        <title>Wine fermentation using esterase from Monascus purpureus.</title>
        <authorList>
            <person name="Geng C."/>
            <person name="Zhang Y."/>
        </authorList>
    </citation>
    <scope>NUCLEOTIDE SEQUENCE [LARGE SCALE GENOMIC DNA]</scope>
    <source>
        <strain evidence="2">HQ1</strain>
    </source>
</reference>
<dbReference type="Proteomes" id="UP000319663">
    <property type="component" value="Unassembled WGS sequence"/>
</dbReference>
<dbReference type="EMBL" id="VIFY01000008">
    <property type="protein sequence ID" value="TQB76538.1"/>
    <property type="molecule type" value="Genomic_DNA"/>
</dbReference>
<feature type="compositionally biased region" description="Basic and acidic residues" evidence="1">
    <location>
        <begin position="408"/>
        <end position="432"/>
    </location>
</feature>
<organism evidence="2 3">
    <name type="scientific">Monascus purpureus</name>
    <name type="common">Red mold</name>
    <name type="synonym">Monascus anka</name>
    <dbReference type="NCBI Taxonomy" id="5098"/>
    <lineage>
        <taxon>Eukaryota</taxon>
        <taxon>Fungi</taxon>
        <taxon>Dikarya</taxon>
        <taxon>Ascomycota</taxon>
        <taxon>Pezizomycotina</taxon>
        <taxon>Eurotiomycetes</taxon>
        <taxon>Eurotiomycetidae</taxon>
        <taxon>Eurotiales</taxon>
        <taxon>Aspergillaceae</taxon>
        <taxon>Monascus</taxon>
    </lineage>
</organism>
<feature type="region of interest" description="Disordered" evidence="1">
    <location>
        <begin position="202"/>
        <end position="250"/>
    </location>
</feature>
<feature type="compositionally biased region" description="Polar residues" evidence="1">
    <location>
        <begin position="290"/>
        <end position="302"/>
    </location>
</feature>
<feature type="compositionally biased region" description="Acidic residues" evidence="1">
    <location>
        <begin position="66"/>
        <end position="84"/>
    </location>
</feature>